<dbReference type="Proteomes" id="UP000245283">
    <property type="component" value="Unassembled WGS sequence"/>
</dbReference>
<proteinExistence type="predicted"/>
<organism evidence="1 2">
    <name type="scientific">Ancrocorticia populi</name>
    <dbReference type="NCBI Taxonomy" id="2175228"/>
    <lineage>
        <taxon>Bacteria</taxon>
        <taxon>Bacillati</taxon>
        <taxon>Actinomycetota</taxon>
        <taxon>Actinomycetes</taxon>
        <taxon>Actinomycetales</taxon>
        <taxon>Actinomycetaceae</taxon>
        <taxon>Ancrocorticia</taxon>
    </lineage>
</organism>
<protein>
    <submittedName>
        <fullName evidence="1">Uncharacterized protein</fullName>
    </submittedName>
</protein>
<name>A0A2V1KB09_9ACTO</name>
<dbReference type="EMBL" id="QETB01000001">
    <property type="protein sequence ID" value="PWF27625.1"/>
    <property type="molecule type" value="Genomic_DNA"/>
</dbReference>
<dbReference type="RefSeq" id="WP_109093120.1">
    <property type="nucleotide sequence ID" value="NZ_CAMELQ010000040.1"/>
</dbReference>
<sequence length="133" mass="14391">MKGERGNMLILGIGIWAFVCVLLAGSVALSIVALERRELVAQADSIALTVADDLNDELYYAGAQHYLPDGRDVVVTAQRLTSGDTRIGDPTGVRNGMVVVTLSRSVPLAFVPEGMPFKNVRIESTSYAILRER</sequence>
<dbReference type="OrthoDB" id="3266789at2"/>
<gene>
    <name evidence="1" type="ORF">DD236_04405</name>
</gene>
<accession>A0A2V1KB09</accession>
<keyword evidence="2" id="KW-1185">Reference proteome</keyword>
<evidence type="ECO:0000313" key="1">
    <source>
        <dbReference type="EMBL" id="PWF27625.1"/>
    </source>
</evidence>
<reference evidence="2" key="1">
    <citation type="submission" date="2018-05" db="EMBL/GenBank/DDBJ databases">
        <authorList>
            <person name="Li Y."/>
        </authorList>
    </citation>
    <scope>NUCLEOTIDE SEQUENCE [LARGE SCALE GENOMIC DNA]</scope>
    <source>
        <strain evidence="2">sk1b4</strain>
    </source>
</reference>
<comment type="caution">
    <text evidence="1">The sequence shown here is derived from an EMBL/GenBank/DDBJ whole genome shotgun (WGS) entry which is preliminary data.</text>
</comment>
<evidence type="ECO:0000313" key="2">
    <source>
        <dbReference type="Proteomes" id="UP000245283"/>
    </source>
</evidence>
<dbReference type="AlphaFoldDB" id="A0A2V1KB09"/>